<dbReference type="EMBL" id="SJSL01000009">
    <property type="protein sequence ID" value="TCC97471.1"/>
    <property type="molecule type" value="Genomic_DNA"/>
</dbReference>
<accession>A0A4R0NB13</accession>
<dbReference type="RefSeq" id="WP_131598005.1">
    <property type="nucleotide sequence ID" value="NZ_SJSL01000009.1"/>
</dbReference>
<comment type="caution">
    <text evidence="2">The sequence shown here is derived from an EMBL/GenBank/DDBJ whole genome shotgun (WGS) entry which is preliminary data.</text>
</comment>
<keyword evidence="1" id="KW-1133">Transmembrane helix</keyword>
<evidence type="ECO:0000313" key="2">
    <source>
        <dbReference type="EMBL" id="TCC97471.1"/>
    </source>
</evidence>
<gene>
    <name evidence="2" type="ORF">EZ437_20505</name>
</gene>
<keyword evidence="1" id="KW-0472">Membrane</keyword>
<name>A0A4R0NB13_9SPHI</name>
<reference evidence="2 3" key="1">
    <citation type="submission" date="2019-02" db="EMBL/GenBank/DDBJ databases">
        <title>Pedobacter sp. RP-1-14 sp. nov., isolated from Arctic soil.</title>
        <authorList>
            <person name="Dahal R.H."/>
        </authorList>
    </citation>
    <scope>NUCLEOTIDE SEQUENCE [LARGE SCALE GENOMIC DNA]</scope>
    <source>
        <strain evidence="2 3">RP-1-14</strain>
    </source>
</reference>
<sequence length="86" mass="10032">MKKITLCIVLISILSLSFIIWPFFSLSGSTWIARLDFLQVFRLYLSIDGGGSAYFIWLNIMLNFLMIGSALVYYFSRGKETRFLRF</sequence>
<keyword evidence="1" id="KW-0812">Transmembrane</keyword>
<evidence type="ECO:0000256" key="1">
    <source>
        <dbReference type="SAM" id="Phobius"/>
    </source>
</evidence>
<dbReference type="AlphaFoldDB" id="A0A4R0NB13"/>
<proteinExistence type="predicted"/>
<feature type="transmembrane region" description="Helical" evidence="1">
    <location>
        <begin position="7"/>
        <end position="33"/>
    </location>
</feature>
<protein>
    <submittedName>
        <fullName evidence="2">Uncharacterized protein</fullName>
    </submittedName>
</protein>
<dbReference type="Proteomes" id="UP000293347">
    <property type="component" value="Unassembled WGS sequence"/>
</dbReference>
<organism evidence="2 3">
    <name type="scientific">Pedobacter psychroterrae</name>
    <dbReference type="NCBI Taxonomy" id="2530453"/>
    <lineage>
        <taxon>Bacteria</taxon>
        <taxon>Pseudomonadati</taxon>
        <taxon>Bacteroidota</taxon>
        <taxon>Sphingobacteriia</taxon>
        <taxon>Sphingobacteriales</taxon>
        <taxon>Sphingobacteriaceae</taxon>
        <taxon>Pedobacter</taxon>
    </lineage>
</organism>
<feature type="transmembrane region" description="Helical" evidence="1">
    <location>
        <begin position="53"/>
        <end position="75"/>
    </location>
</feature>
<keyword evidence="3" id="KW-1185">Reference proteome</keyword>
<evidence type="ECO:0000313" key="3">
    <source>
        <dbReference type="Proteomes" id="UP000293347"/>
    </source>
</evidence>